<evidence type="ECO:0000313" key="6">
    <source>
        <dbReference type="EMBL" id="KAK5114854.1"/>
    </source>
</evidence>
<dbReference type="SMART" id="SM00387">
    <property type="entry name" value="HATPase_c"/>
    <property type="match status" value="1"/>
</dbReference>
<evidence type="ECO:0000256" key="1">
    <source>
        <dbReference type="ARBA" id="ARBA00022553"/>
    </source>
</evidence>
<feature type="compositionally biased region" description="Basic and acidic residues" evidence="3">
    <location>
        <begin position="772"/>
        <end position="826"/>
    </location>
</feature>
<accession>A0AAN7TFW9</accession>
<dbReference type="CDD" id="cd16922">
    <property type="entry name" value="HATPase_EvgS-ArcB-TorS-like"/>
    <property type="match status" value="1"/>
</dbReference>
<evidence type="ECO:0000256" key="2">
    <source>
        <dbReference type="PROSITE-ProRule" id="PRU00169"/>
    </source>
</evidence>
<dbReference type="PANTHER" id="PTHR43719:SF60">
    <property type="entry name" value="HISTIDINE KINASE G2"/>
    <property type="match status" value="1"/>
</dbReference>
<feature type="modified residue" description="4-aspartylphosphate" evidence="2">
    <location>
        <position position="894"/>
    </location>
</feature>
<dbReference type="InterPro" id="IPR036890">
    <property type="entry name" value="HATPase_C_sf"/>
</dbReference>
<dbReference type="CDD" id="cd17546">
    <property type="entry name" value="REC_hyHK_CKI1_RcsC-like"/>
    <property type="match status" value="1"/>
</dbReference>
<gene>
    <name evidence="6" type="ORF">LTR62_002011</name>
</gene>
<dbReference type="Pfam" id="PF08447">
    <property type="entry name" value="PAS_3"/>
    <property type="match status" value="1"/>
</dbReference>
<dbReference type="PRINTS" id="PR00344">
    <property type="entry name" value="BCTRLSENSOR"/>
</dbReference>
<proteinExistence type="predicted"/>
<dbReference type="AlphaFoldDB" id="A0AAN7TFW9"/>
<dbReference type="InterPro" id="IPR003594">
    <property type="entry name" value="HATPase_dom"/>
</dbReference>
<evidence type="ECO:0000259" key="4">
    <source>
        <dbReference type="PROSITE" id="PS50109"/>
    </source>
</evidence>
<dbReference type="PANTHER" id="PTHR43719">
    <property type="entry name" value="TWO-COMPONENT HISTIDINE KINASE"/>
    <property type="match status" value="1"/>
</dbReference>
<dbReference type="CDD" id="cd00130">
    <property type="entry name" value="PAS"/>
    <property type="match status" value="1"/>
</dbReference>
<feature type="region of interest" description="Disordered" evidence="3">
    <location>
        <begin position="1"/>
        <end position="61"/>
    </location>
</feature>
<name>A0AAN7TFW9_9PEZI</name>
<dbReference type="InterPro" id="IPR036097">
    <property type="entry name" value="HisK_dim/P_sf"/>
</dbReference>
<evidence type="ECO:0000313" key="7">
    <source>
        <dbReference type="Proteomes" id="UP001310890"/>
    </source>
</evidence>
<organism evidence="6 7">
    <name type="scientific">Meristemomyces frigidus</name>
    <dbReference type="NCBI Taxonomy" id="1508187"/>
    <lineage>
        <taxon>Eukaryota</taxon>
        <taxon>Fungi</taxon>
        <taxon>Dikarya</taxon>
        <taxon>Ascomycota</taxon>
        <taxon>Pezizomycotina</taxon>
        <taxon>Dothideomycetes</taxon>
        <taxon>Dothideomycetidae</taxon>
        <taxon>Mycosphaerellales</taxon>
        <taxon>Teratosphaeriaceae</taxon>
        <taxon>Meristemomyces</taxon>
    </lineage>
</organism>
<dbReference type="SMART" id="SM00388">
    <property type="entry name" value="HisKA"/>
    <property type="match status" value="1"/>
</dbReference>
<feature type="domain" description="Histidine kinase" evidence="4">
    <location>
        <begin position="441"/>
        <end position="706"/>
    </location>
</feature>
<sequence length="967" mass="106912">MPPSDVNGRPQASTNEKPSVKDDGNEGGKEANGTGQAPRPQLRDATNEDPDSNGLPPDFMDAMRKERNASDSGKVYNCSLPGEADDWEKSALGPPDRWPTALRSYVYTLSSLDYPAAIFWSEELIMLHNASWASAGGKSEQGQKQLGSLGADAFQILSTALRGGRPKKIHSSALLRSGCDTDEDQYVVLVSPLFGDDGAVGLLAQLMSREEVDDDSRRQRRSQNDNPNGAIATDMRKGAGKKSEPVHPDEVKDRVPLDKHPFFHRFAELIPSGLAVLDHKAQAIFVNQQFYELTTHREREKSFMAWPQSIHPDDYDRVMDAYREAFTSGKQLRTEFRTYHILRRCSARSCADSTAEPMGLDRPFIPSLQALCALGQEHPWRLLLLSPLGDENLDYVSLREHGGFVCSIVDISSEKGAELSERNSAKEAQDRRQQQERFIDMISHEIRNPLSAVLHCSENLTEAVSDKTKVDVEAIEEAIETINLCIQHQRNIVDDVLSFSKLDASMLTLHPSSSQPRTGLANTLKMFQPEFRKQGIDFGFCLDTSYEDEKIDWVFADMARMGQVLVNLITNAIKFTAGVQGREKKVEVSLGASYDRPDSYPPNVIFFGQDTIATKMDSTHGEGWGNGDAMYMLVAVRDTGIGISQDGQQRLFERFQQVPKTENKYGGSGLGLNISRKLCHLHGGEIGVSSAEGHGSTFGFFFRVRRSSQPADGEDSSDIDSETLSRLARKEGAKVSNDVDENELPDSINAPPVIETQEAHPYPGGELEERYEETREVAQRMKEKGNDDAPPVDSKDEAGAATEKDGDKNKTDEGDQLRREETESKPKNVTAAHEGRILLVEDNVINQRIVHRKLKSKGYDVTTANNGQDAVDIVRAGLDEASGKDCGFGIVLMDQEMPVLDGNGAARAIRELEKERGATRVPILGVTANVRGVQQDEMKSAGMDDVIGKPYKIQEMIDLIEGMKRPP</sequence>
<dbReference type="SUPFAM" id="SSF52172">
    <property type="entry name" value="CheY-like"/>
    <property type="match status" value="1"/>
</dbReference>
<dbReference type="SMART" id="SM00448">
    <property type="entry name" value="REC"/>
    <property type="match status" value="1"/>
</dbReference>
<feature type="compositionally biased region" description="Acidic residues" evidence="3">
    <location>
        <begin position="712"/>
        <end position="721"/>
    </location>
</feature>
<evidence type="ECO:0000256" key="3">
    <source>
        <dbReference type="SAM" id="MobiDB-lite"/>
    </source>
</evidence>
<dbReference type="Pfam" id="PF02518">
    <property type="entry name" value="HATPase_c"/>
    <property type="match status" value="1"/>
</dbReference>
<dbReference type="SUPFAM" id="SSF55874">
    <property type="entry name" value="ATPase domain of HSP90 chaperone/DNA topoisomerase II/histidine kinase"/>
    <property type="match status" value="1"/>
</dbReference>
<dbReference type="InterPro" id="IPR011006">
    <property type="entry name" value="CheY-like_superfamily"/>
</dbReference>
<dbReference type="Pfam" id="PF00512">
    <property type="entry name" value="HisKA"/>
    <property type="match status" value="1"/>
</dbReference>
<comment type="caution">
    <text evidence="6">The sequence shown here is derived from an EMBL/GenBank/DDBJ whole genome shotgun (WGS) entry which is preliminary data.</text>
</comment>
<dbReference type="PROSITE" id="PS50110">
    <property type="entry name" value="RESPONSE_REGULATORY"/>
    <property type="match status" value="1"/>
</dbReference>
<dbReference type="InterPro" id="IPR013655">
    <property type="entry name" value="PAS_fold_3"/>
</dbReference>
<dbReference type="InterPro" id="IPR001789">
    <property type="entry name" value="Sig_transdc_resp-reg_receiver"/>
</dbReference>
<dbReference type="EMBL" id="JAVRRL010000015">
    <property type="protein sequence ID" value="KAK5114854.1"/>
    <property type="molecule type" value="Genomic_DNA"/>
</dbReference>
<dbReference type="CDD" id="cd00082">
    <property type="entry name" value="HisKA"/>
    <property type="match status" value="1"/>
</dbReference>
<dbReference type="SUPFAM" id="SSF47384">
    <property type="entry name" value="Homodimeric domain of signal transducing histidine kinase"/>
    <property type="match status" value="1"/>
</dbReference>
<protein>
    <recommendedName>
        <fullName evidence="8">Histidine kinase</fullName>
    </recommendedName>
</protein>
<evidence type="ECO:0000259" key="5">
    <source>
        <dbReference type="PROSITE" id="PS50110"/>
    </source>
</evidence>
<dbReference type="GO" id="GO:0000155">
    <property type="term" value="F:phosphorelay sensor kinase activity"/>
    <property type="evidence" value="ECO:0007669"/>
    <property type="project" value="InterPro"/>
</dbReference>
<dbReference type="InterPro" id="IPR003661">
    <property type="entry name" value="HisK_dim/P_dom"/>
</dbReference>
<dbReference type="PROSITE" id="PS50109">
    <property type="entry name" value="HIS_KIN"/>
    <property type="match status" value="1"/>
</dbReference>
<dbReference type="InterPro" id="IPR005467">
    <property type="entry name" value="His_kinase_dom"/>
</dbReference>
<feature type="region of interest" description="Disordered" evidence="3">
    <location>
        <begin position="210"/>
        <end position="253"/>
    </location>
</feature>
<dbReference type="Gene3D" id="3.40.50.2300">
    <property type="match status" value="1"/>
</dbReference>
<dbReference type="Pfam" id="PF00072">
    <property type="entry name" value="Response_reg"/>
    <property type="match status" value="1"/>
</dbReference>
<feature type="region of interest" description="Disordered" evidence="3">
    <location>
        <begin position="708"/>
        <end position="830"/>
    </location>
</feature>
<keyword evidence="1 2" id="KW-0597">Phosphoprotein</keyword>
<dbReference type="SUPFAM" id="SSF55785">
    <property type="entry name" value="PYP-like sensor domain (PAS domain)"/>
    <property type="match status" value="1"/>
</dbReference>
<dbReference type="InterPro" id="IPR004358">
    <property type="entry name" value="Sig_transdc_His_kin-like_C"/>
</dbReference>
<dbReference type="Gene3D" id="1.10.287.130">
    <property type="match status" value="1"/>
</dbReference>
<reference evidence="6" key="1">
    <citation type="submission" date="2023-08" db="EMBL/GenBank/DDBJ databases">
        <title>Black Yeasts Isolated from many extreme environments.</title>
        <authorList>
            <person name="Coleine C."/>
            <person name="Stajich J.E."/>
            <person name="Selbmann L."/>
        </authorList>
    </citation>
    <scope>NUCLEOTIDE SEQUENCE</scope>
    <source>
        <strain evidence="6">CCFEE 5401</strain>
    </source>
</reference>
<feature type="compositionally biased region" description="Basic and acidic residues" evidence="3">
    <location>
        <begin position="234"/>
        <end position="253"/>
    </location>
</feature>
<dbReference type="InterPro" id="IPR035965">
    <property type="entry name" value="PAS-like_dom_sf"/>
</dbReference>
<dbReference type="InterPro" id="IPR000014">
    <property type="entry name" value="PAS"/>
</dbReference>
<dbReference type="Gene3D" id="3.30.450.20">
    <property type="entry name" value="PAS domain"/>
    <property type="match status" value="1"/>
</dbReference>
<dbReference type="Proteomes" id="UP001310890">
    <property type="component" value="Unassembled WGS sequence"/>
</dbReference>
<evidence type="ECO:0008006" key="8">
    <source>
        <dbReference type="Google" id="ProtNLM"/>
    </source>
</evidence>
<feature type="domain" description="Response regulatory" evidence="5">
    <location>
        <begin position="836"/>
        <end position="964"/>
    </location>
</feature>
<feature type="compositionally biased region" description="Basic and acidic residues" evidence="3">
    <location>
        <begin position="18"/>
        <end position="29"/>
    </location>
</feature>
<dbReference type="InterPro" id="IPR050956">
    <property type="entry name" value="2C_system_His_kinase"/>
</dbReference>
<dbReference type="Gene3D" id="3.30.565.10">
    <property type="entry name" value="Histidine kinase-like ATPase, C-terminal domain"/>
    <property type="match status" value="1"/>
</dbReference>